<feature type="transmembrane region" description="Helical" evidence="7">
    <location>
        <begin position="24"/>
        <end position="47"/>
    </location>
</feature>
<feature type="compositionally biased region" description="Low complexity" evidence="6">
    <location>
        <begin position="638"/>
        <end position="650"/>
    </location>
</feature>
<feature type="transmembrane region" description="Helical" evidence="7">
    <location>
        <begin position="278"/>
        <end position="299"/>
    </location>
</feature>
<dbReference type="InterPro" id="IPR036259">
    <property type="entry name" value="MFS_trans_sf"/>
</dbReference>
<dbReference type="AlphaFoldDB" id="A0AAE3ZHP4"/>
<gene>
    <name evidence="9" type="ORF">JOF55_003593</name>
</gene>
<keyword evidence="2" id="KW-0813">Transport</keyword>
<evidence type="ECO:0000256" key="6">
    <source>
        <dbReference type="SAM" id="MobiDB-lite"/>
    </source>
</evidence>
<evidence type="ECO:0000256" key="1">
    <source>
        <dbReference type="ARBA" id="ARBA00004651"/>
    </source>
</evidence>
<feature type="region of interest" description="Disordered" evidence="6">
    <location>
        <begin position="763"/>
        <end position="792"/>
    </location>
</feature>
<dbReference type="GO" id="GO:0022857">
    <property type="term" value="F:transmembrane transporter activity"/>
    <property type="evidence" value="ECO:0007669"/>
    <property type="project" value="InterPro"/>
</dbReference>
<dbReference type="RefSeq" id="WP_310275728.1">
    <property type="nucleotide sequence ID" value="NZ_JAVDXW010000001.1"/>
</dbReference>
<comment type="subcellular location">
    <subcellularLocation>
        <location evidence="1">Cell membrane</location>
        <topology evidence="1">Multi-pass membrane protein</topology>
    </subcellularLocation>
</comment>
<keyword evidence="5 7" id="KW-0472">Membrane</keyword>
<feature type="transmembrane region" description="Helical" evidence="7">
    <location>
        <begin position="404"/>
        <end position="430"/>
    </location>
</feature>
<evidence type="ECO:0000259" key="8">
    <source>
        <dbReference type="PROSITE" id="PS50850"/>
    </source>
</evidence>
<dbReference type="CDD" id="cd17316">
    <property type="entry name" value="MFS_SV2_like"/>
    <property type="match status" value="1"/>
</dbReference>
<evidence type="ECO:0000256" key="4">
    <source>
        <dbReference type="ARBA" id="ARBA00022989"/>
    </source>
</evidence>
<dbReference type="InterPro" id="IPR020846">
    <property type="entry name" value="MFS_dom"/>
</dbReference>
<dbReference type="GO" id="GO:0005886">
    <property type="term" value="C:plasma membrane"/>
    <property type="evidence" value="ECO:0007669"/>
    <property type="project" value="UniProtKB-SubCell"/>
</dbReference>
<evidence type="ECO:0000256" key="3">
    <source>
        <dbReference type="ARBA" id="ARBA00022692"/>
    </source>
</evidence>
<dbReference type="PANTHER" id="PTHR23511:SF34">
    <property type="entry name" value="SYNAPTIC VESICLE GLYCOPROTEIN 2"/>
    <property type="match status" value="1"/>
</dbReference>
<keyword evidence="3 7" id="KW-0812">Transmembrane</keyword>
<evidence type="ECO:0000256" key="5">
    <source>
        <dbReference type="ARBA" id="ARBA00023136"/>
    </source>
</evidence>
<dbReference type="SUPFAM" id="SSF103473">
    <property type="entry name" value="MFS general substrate transporter"/>
    <property type="match status" value="1"/>
</dbReference>
<dbReference type="EMBL" id="JAVDXW010000001">
    <property type="protein sequence ID" value="MDR7303412.1"/>
    <property type="molecule type" value="Genomic_DNA"/>
</dbReference>
<keyword evidence="4 7" id="KW-1133">Transmembrane helix</keyword>
<evidence type="ECO:0000313" key="10">
    <source>
        <dbReference type="Proteomes" id="UP001180845"/>
    </source>
</evidence>
<dbReference type="Proteomes" id="UP001180845">
    <property type="component" value="Unassembled WGS sequence"/>
</dbReference>
<dbReference type="InterPro" id="IPR005828">
    <property type="entry name" value="MFS_sugar_transport-like"/>
</dbReference>
<evidence type="ECO:0000313" key="9">
    <source>
        <dbReference type="EMBL" id="MDR7303412.1"/>
    </source>
</evidence>
<feature type="domain" description="Major facilitator superfamily (MFS) profile" evidence="8">
    <location>
        <begin position="28"/>
        <end position="464"/>
    </location>
</feature>
<keyword evidence="10" id="KW-1185">Reference proteome</keyword>
<evidence type="ECO:0000256" key="7">
    <source>
        <dbReference type="SAM" id="Phobius"/>
    </source>
</evidence>
<feature type="compositionally biased region" description="Low complexity" evidence="6">
    <location>
        <begin position="493"/>
        <end position="502"/>
    </location>
</feature>
<protein>
    <submittedName>
        <fullName evidence="9">MFS family permease</fullName>
    </submittedName>
</protein>
<feature type="transmembrane region" description="Helical" evidence="7">
    <location>
        <begin position="97"/>
        <end position="116"/>
    </location>
</feature>
<reference evidence="9" key="1">
    <citation type="submission" date="2023-07" db="EMBL/GenBank/DDBJ databases">
        <title>Sequencing the genomes of 1000 actinobacteria strains.</title>
        <authorList>
            <person name="Klenk H.-P."/>
        </authorList>
    </citation>
    <scope>NUCLEOTIDE SEQUENCE</scope>
    <source>
        <strain evidence="9">DSM 45977</strain>
    </source>
</reference>
<feature type="transmembrane region" description="Helical" evidence="7">
    <location>
        <begin position="436"/>
        <end position="459"/>
    </location>
</feature>
<organism evidence="9 10">
    <name type="scientific">Haloactinomyces albus</name>
    <dbReference type="NCBI Taxonomy" id="1352928"/>
    <lineage>
        <taxon>Bacteria</taxon>
        <taxon>Bacillati</taxon>
        <taxon>Actinomycetota</taxon>
        <taxon>Actinomycetes</taxon>
        <taxon>Actinopolysporales</taxon>
        <taxon>Actinopolysporaceae</taxon>
        <taxon>Haloactinomyces</taxon>
    </lineage>
</organism>
<sequence length="871" mass="95331">MAIQTGTIETRVPARMDRLPWSRFHWRVVVGLGTVWILDGLEVTMVGSVAARLTEPGSGINLTSGQIGIAAAIYVLGACLGALFFGQLTDMFGRKKLFMLTLLVYLVATVATAFAFSPWYFYLARFFTGAGIGGEYAAINSAIDELIPARVRGRVDLIINGSYWLGAAGGAAAAVFFLNQAIFPTWLGWRLAFAVGAVLGLGILLVRRHVPESPRWLFIHGMQDEAERIVNRIESEVSEEADERLAEPDQSITIRQRRRIPFRMIAETAFKLYPRRSVLGIALFTGQAFLYNGVTFNLGTLLSTFYGVASAIVPLFIVIYALSNFAGPVILGRLFDTVGRIPMIAGTYLGSAVLTIPLTLLFINGMLSRWTFLALLVAVFFLASAGASSAYLTVSEIFPMETRALAIAFFYAVGTAVGGITGPLLFGQLIGTNQRIYVAIAFLLGAGVMALGGIAELFLGVRAEQTSLENLAKPLTAQEAEEGEPPGEEQKQQGEAPQQGGQRLEATRRRAEAEQVRAQAAEHRAAVHELRSSGTAEQEQSEQALADAADLRAQELDERATAHDELARVEETDDERVMAIARACAQAAEHRATALAERSTALTAEEETESRYHLTLSEAAAERGRAQEQRALAEENRSAAGEAEETSTAVAQARADMHLAWAYRHEKLADLQVARAEQDDDAARRYEHEEAELQARALAADERVRSSEHRAAADDLYSDVHTTEQVEAQRAEIAEREQQDRETERLIRERIARRQERERHGLRRFRPGPGSILGSARLGGLDVRSPRTDIESEPDREIGMLVRALSEHGPTNRRELAQLVGARYWGPGKFGQALSIAVDEGDIRRLSRSMYGPAESSGEDTGESTDESSEE</sequence>
<evidence type="ECO:0000256" key="2">
    <source>
        <dbReference type="ARBA" id="ARBA00022448"/>
    </source>
</evidence>
<feature type="transmembrane region" description="Helical" evidence="7">
    <location>
        <begin position="163"/>
        <end position="183"/>
    </location>
</feature>
<dbReference type="PANTHER" id="PTHR23511">
    <property type="entry name" value="SYNAPTIC VESICLE GLYCOPROTEIN 2"/>
    <property type="match status" value="1"/>
</dbReference>
<feature type="compositionally biased region" description="Basic and acidic residues" evidence="6">
    <location>
        <begin position="505"/>
        <end position="531"/>
    </location>
</feature>
<feature type="region of interest" description="Disordered" evidence="6">
    <location>
        <begin position="477"/>
        <end position="545"/>
    </location>
</feature>
<dbReference type="Pfam" id="PF00083">
    <property type="entry name" value="Sugar_tr"/>
    <property type="match status" value="1"/>
</dbReference>
<proteinExistence type="predicted"/>
<dbReference type="Gene3D" id="1.20.1250.20">
    <property type="entry name" value="MFS general substrate transporter like domains"/>
    <property type="match status" value="1"/>
</dbReference>
<feature type="compositionally biased region" description="Acidic residues" evidence="6">
    <location>
        <begin position="857"/>
        <end position="871"/>
    </location>
</feature>
<feature type="transmembrane region" description="Helical" evidence="7">
    <location>
        <begin position="189"/>
        <end position="206"/>
    </location>
</feature>
<feature type="transmembrane region" description="Helical" evidence="7">
    <location>
        <begin position="67"/>
        <end position="85"/>
    </location>
</feature>
<feature type="compositionally biased region" description="Basic and acidic residues" evidence="6">
    <location>
        <begin position="620"/>
        <end position="637"/>
    </location>
</feature>
<comment type="caution">
    <text evidence="9">The sequence shown here is derived from an EMBL/GenBank/DDBJ whole genome shotgun (WGS) entry which is preliminary data.</text>
</comment>
<feature type="transmembrane region" description="Helical" evidence="7">
    <location>
        <begin position="343"/>
        <end position="364"/>
    </location>
</feature>
<feature type="region of interest" description="Disordered" evidence="6">
    <location>
        <begin position="847"/>
        <end position="871"/>
    </location>
</feature>
<feature type="transmembrane region" description="Helical" evidence="7">
    <location>
        <begin position="305"/>
        <end position="331"/>
    </location>
</feature>
<feature type="region of interest" description="Disordered" evidence="6">
    <location>
        <begin position="618"/>
        <end position="650"/>
    </location>
</feature>
<feature type="transmembrane region" description="Helical" evidence="7">
    <location>
        <begin position="370"/>
        <end position="392"/>
    </location>
</feature>
<dbReference type="PROSITE" id="PS50850">
    <property type="entry name" value="MFS"/>
    <property type="match status" value="1"/>
</dbReference>
<name>A0AAE3ZHP4_9ACTN</name>
<accession>A0AAE3ZHP4</accession>